<keyword evidence="3" id="KW-0378">Hydrolase</keyword>
<evidence type="ECO:0000313" key="3">
    <source>
        <dbReference type="EMBL" id="QHC54492.1"/>
    </source>
</evidence>
<sequence length="270" mass="27140">MTNNTVPNVLRRGSTRAALLGAAALSLVVLAGCTGTAAPGSASSSASSSDHSVLWLGDSTAVSEAPALKAAFDAAGVSFESGAADGGGAVVDPGPPMSELVQGVWPTLQKSIAESGADTVMWQVTMYDWGTPEQQVEGMQKLADEVEKAGADLVIVSAPPIGDEMYLENSASTATIGSSAQSVADASGGTVAYLDASALWGTDPAGDKALRSGDMTHNCQQGAAAFAKWLTTEYAALPSGVPAAPVESWGTGSWTADPEFAKWDCPAAGA</sequence>
<dbReference type="RefSeq" id="WP_068209365.1">
    <property type="nucleotide sequence ID" value="NZ_CP047186.1"/>
</dbReference>
<dbReference type="GO" id="GO:0016787">
    <property type="term" value="F:hydrolase activity"/>
    <property type="evidence" value="ECO:0007669"/>
    <property type="project" value="UniProtKB-KW"/>
</dbReference>
<evidence type="ECO:0000313" key="2">
    <source>
        <dbReference type="EMBL" id="KZX21777.1"/>
    </source>
</evidence>
<feature type="chain" id="PRO_5041524719" evidence="1">
    <location>
        <begin position="32"/>
        <end position="270"/>
    </location>
</feature>
<reference evidence="3" key="2">
    <citation type="submission" date="2019-12" db="EMBL/GenBank/DDBJ databases">
        <title>Complete and Draft Genome Sequences of New Strains and Members of Some Known Species of the Genus Rathayibacter isolated from Plants.</title>
        <authorList>
            <person name="Tarlachkov S.V."/>
            <person name="Starodumova I.P."/>
            <person name="Dorofeeva L.V."/>
            <person name="Prisyazhnaya N.V."/>
            <person name="Leyn S.A."/>
            <person name="Zlamal J.E."/>
            <person name="Elane M.L."/>
            <person name="Osterman A.L."/>
            <person name="Nadler S.A."/>
            <person name="Subbotin S.A."/>
            <person name="Evtushenko L.I."/>
        </authorList>
    </citation>
    <scope>NUCLEOTIDE SEQUENCE</scope>
    <source>
        <strain evidence="3">VKM Ac-2761</strain>
    </source>
</reference>
<dbReference type="EMBL" id="CP047186">
    <property type="protein sequence ID" value="QHC54492.1"/>
    <property type="molecule type" value="Genomic_DNA"/>
</dbReference>
<keyword evidence="4" id="KW-1185">Reference proteome</keyword>
<dbReference type="AlphaFoldDB" id="A0A162J3U2"/>
<name>A0A162J3U2_9MICO</name>
<accession>A0A162J3U2</accession>
<reference evidence="5" key="3">
    <citation type="submission" date="2019-12" db="EMBL/GenBank/DDBJ databases">
        <title>Complete and draft genome sequences of new strains and members of some known species of the genus Rathayibacter isolated from plants.</title>
        <authorList>
            <person name="Tarlachkov S.V."/>
            <person name="Starodumova I.P."/>
            <person name="Dorofeeva L.V."/>
            <person name="Prisyazhnaya N.V."/>
            <person name="Leyn S."/>
            <person name="Zlamal J."/>
            <person name="Elan M."/>
            <person name="Osterman A.L."/>
            <person name="Nadler S."/>
            <person name="Subbotin S.A."/>
            <person name="Evtushenko L.I."/>
        </authorList>
    </citation>
    <scope>NUCLEOTIDE SEQUENCE [LARGE SCALE GENOMIC DNA]</scope>
    <source>
        <strain evidence="5">VKM Ac-2761</strain>
    </source>
</reference>
<evidence type="ECO:0000313" key="5">
    <source>
        <dbReference type="Proteomes" id="UP000465031"/>
    </source>
</evidence>
<dbReference type="InterPro" id="IPR036514">
    <property type="entry name" value="SGNH_hydro_sf"/>
</dbReference>
<evidence type="ECO:0000313" key="4">
    <source>
        <dbReference type="Proteomes" id="UP000076717"/>
    </source>
</evidence>
<gene>
    <name evidence="2" type="ORF">ACH61_01081</name>
    <name evidence="3" type="ORF">GSU10_01660</name>
</gene>
<dbReference type="EMBL" id="LIIN01000026">
    <property type="protein sequence ID" value="KZX21777.1"/>
    <property type="molecule type" value="Genomic_DNA"/>
</dbReference>
<protein>
    <submittedName>
        <fullName evidence="3">SGNH/GDSL hydrolase family protein</fullName>
    </submittedName>
</protein>
<dbReference type="Gene3D" id="3.40.50.1110">
    <property type="entry name" value="SGNH hydrolase"/>
    <property type="match status" value="1"/>
</dbReference>
<dbReference type="Proteomes" id="UP000465031">
    <property type="component" value="Chromosome"/>
</dbReference>
<dbReference type="OrthoDB" id="3615791at2"/>
<keyword evidence="1" id="KW-0732">Signal</keyword>
<proteinExistence type="predicted"/>
<reference evidence="2 4" key="1">
    <citation type="submission" date="2015-08" db="EMBL/GenBank/DDBJ databases">
        <title>Draft Genome Sequence of Rathayibacter sp. Strain VKM Ac-2596 Isolated from Leaf Gall Induced by Plant-Parasitic Nematodes.</title>
        <authorList>
            <person name="Vasilenko O.V."/>
            <person name="Starodumova I.P."/>
            <person name="Tarlachkov S.V."/>
            <person name="Dorofeeva L.V."/>
            <person name="Evtushenko L.I."/>
        </authorList>
    </citation>
    <scope>NUCLEOTIDE SEQUENCE [LARGE SCALE GENOMIC DNA]</scope>
    <source>
        <strain evidence="2 4">VKM Ac-2596</strain>
    </source>
</reference>
<evidence type="ECO:0000256" key="1">
    <source>
        <dbReference type="SAM" id="SignalP"/>
    </source>
</evidence>
<dbReference type="KEGG" id="rte:GSU10_01660"/>
<feature type="signal peptide" evidence="1">
    <location>
        <begin position="1"/>
        <end position="31"/>
    </location>
</feature>
<dbReference type="SUPFAM" id="SSF52266">
    <property type="entry name" value="SGNH hydrolase"/>
    <property type="match status" value="1"/>
</dbReference>
<dbReference type="Proteomes" id="UP000076717">
    <property type="component" value="Unassembled WGS sequence"/>
</dbReference>
<organism evidence="2 4">
    <name type="scientific">Rathayibacter tanaceti</name>
    <dbReference type="NCBI Taxonomy" id="1671680"/>
    <lineage>
        <taxon>Bacteria</taxon>
        <taxon>Bacillati</taxon>
        <taxon>Actinomycetota</taxon>
        <taxon>Actinomycetes</taxon>
        <taxon>Micrococcales</taxon>
        <taxon>Microbacteriaceae</taxon>
        <taxon>Rathayibacter</taxon>
    </lineage>
</organism>